<feature type="transmembrane region" description="Helical" evidence="2">
    <location>
        <begin position="20"/>
        <end position="40"/>
    </location>
</feature>
<name>A0A0G8AVQ9_9SYNE</name>
<keyword evidence="2" id="KW-0472">Membrane</keyword>
<reference evidence="3 4" key="2">
    <citation type="submission" date="2015-05" db="EMBL/GenBank/DDBJ databases">
        <title>Lifestyle Evolution in Cyanobacterial Symbionts of Sponges.</title>
        <authorList>
            <person name="Burgsdorf I."/>
            <person name="Slaby B.M."/>
            <person name="Handley K.M."/>
            <person name="Haber M."/>
            <person name="Blom J."/>
            <person name="Marshall C.W."/>
            <person name="Gilbert J.A."/>
            <person name="Hentschel U."/>
            <person name="Steindler L."/>
        </authorList>
    </citation>
    <scope>NUCLEOTIDE SEQUENCE [LARGE SCALE GENOMIC DNA]</scope>
    <source>
        <strain evidence="3">15L</strain>
    </source>
</reference>
<evidence type="ECO:0000256" key="2">
    <source>
        <dbReference type="SAM" id="Phobius"/>
    </source>
</evidence>
<evidence type="ECO:0000313" key="4">
    <source>
        <dbReference type="Proteomes" id="UP000035037"/>
    </source>
</evidence>
<comment type="caution">
    <text evidence="3">The sequence shown here is derived from an EMBL/GenBank/DDBJ whole genome shotgun (WGS) entry which is preliminary data.</text>
</comment>
<proteinExistence type="predicted"/>
<evidence type="ECO:0000313" key="3">
    <source>
        <dbReference type="EMBL" id="KKZ12265.1"/>
    </source>
</evidence>
<accession>A0A0G8AVQ9</accession>
<evidence type="ECO:0000256" key="1">
    <source>
        <dbReference type="SAM" id="MobiDB-lite"/>
    </source>
</evidence>
<dbReference type="Proteomes" id="UP000035037">
    <property type="component" value="Unassembled WGS sequence"/>
</dbReference>
<dbReference type="PATRIC" id="fig|1608419.3.peg.201"/>
<reference evidence="3 4" key="1">
    <citation type="submission" date="2015-02" db="EMBL/GenBank/DDBJ databases">
        <authorList>
            <person name="Slaby B."/>
            <person name="Hentschel U."/>
        </authorList>
    </citation>
    <scope>NUCLEOTIDE SEQUENCE [LARGE SCALE GENOMIC DNA]</scope>
    <source>
        <strain evidence="3">15L</strain>
    </source>
</reference>
<dbReference type="AlphaFoldDB" id="A0A0G8AVQ9"/>
<organism evidence="3 4">
    <name type="scientific">Candidatus Synechococcus spongiarum 15L</name>
    <dbReference type="NCBI Taxonomy" id="1608419"/>
    <lineage>
        <taxon>Bacteria</taxon>
        <taxon>Bacillati</taxon>
        <taxon>Cyanobacteriota</taxon>
        <taxon>Cyanophyceae</taxon>
        <taxon>Synechococcales</taxon>
        <taxon>Synechococcaceae</taxon>
        <taxon>Synechococcus</taxon>
    </lineage>
</organism>
<feature type="compositionally biased region" description="Low complexity" evidence="1">
    <location>
        <begin position="50"/>
        <end position="68"/>
    </location>
</feature>
<dbReference type="EMBL" id="JYFQ01000114">
    <property type="protein sequence ID" value="KKZ12265.1"/>
    <property type="molecule type" value="Genomic_DNA"/>
</dbReference>
<protein>
    <submittedName>
        <fullName evidence="3">Uncharacterized protein</fullName>
    </submittedName>
</protein>
<feature type="region of interest" description="Disordered" evidence="1">
    <location>
        <begin position="45"/>
        <end position="77"/>
    </location>
</feature>
<sequence>MPSDDARKSPQRHRQRTRTVAVIVSGVFALPVLFVFGMTLRELSRPPEPSIYAAPPAAADSPGSTPAPDSDPPDPGF</sequence>
<gene>
    <name evidence="3" type="ORF">TQ37_05830</name>
</gene>
<keyword evidence="2" id="KW-0812">Transmembrane</keyword>
<keyword evidence="2" id="KW-1133">Transmembrane helix</keyword>